<dbReference type="PROSITE" id="PS50082">
    <property type="entry name" value="WD_REPEATS_2"/>
    <property type="match status" value="1"/>
</dbReference>
<name>A0A9W7XXZ6_9FUNG</name>
<protein>
    <recommendedName>
        <fullName evidence="4">ASTRA-associated protein 1</fullName>
    </recommendedName>
</protein>
<dbReference type="InterPro" id="IPR015943">
    <property type="entry name" value="WD40/YVTN_repeat-like_dom_sf"/>
</dbReference>
<keyword evidence="2" id="KW-0677">Repeat</keyword>
<comment type="similarity">
    <text evidence="3">Belongs to the WD repeat ASA1 family.</text>
</comment>
<organism evidence="6 7">
    <name type="scientific">Coemansia erecta</name>
    <dbReference type="NCBI Taxonomy" id="147472"/>
    <lineage>
        <taxon>Eukaryota</taxon>
        <taxon>Fungi</taxon>
        <taxon>Fungi incertae sedis</taxon>
        <taxon>Zoopagomycota</taxon>
        <taxon>Kickxellomycotina</taxon>
        <taxon>Kickxellomycetes</taxon>
        <taxon>Kickxellales</taxon>
        <taxon>Kickxellaceae</taxon>
        <taxon>Coemansia</taxon>
    </lineage>
</organism>
<evidence type="ECO:0000256" key="3">
    <source>
        <dbReference type="ARBA" id="ARBA00037931"/>
    </source>
</evidence>
<dbReference type="PROSITE" id="PS50294">
    <property type="entry name" value="WD_REPEATS_REGION"/>
    <property type="match status" value="1"/>
</dbReference>
<keyword evidence="7" id="KW-1185">Reference proteome</keyword>
<dbReference type="EMBL" id="JANBOJ010000231">
    <property type="protein sequence ID" value="KAJ1720723.1"/>
    <property type="molecule type" value="Genomic_DNA"/>
</dbReference>
<feature type="repeat" description="WD" evidence="5">
    <location>
        <begin position="8"/>
        <end position="41"/>
    </location>
</feature>
<sequence length="356" mass="39269">MLQPDFVFRGHQAAVNSVRFFGDDRFLVSGDQDGVLIVWNMLLKRQLAQVKDAHSAAIVSVCGVGDRTVVTQGRDNKLKVWELDATEFSGRLDLVQSVDVDSINFCKFAYCVWDNTVWIAALDDAGSGSAFLYSLESRRKVSFSIGRRTRMKTSADGREDSPMCLGIEAIADRRFKLLVAYESTVLQCFEISIDTSLGTYTAECTGSVTTAHVEPIMSLDYDPRQQLVYTCAADNKVCCYSMDEKSIVSAAAPALLQNAGGSDIRRFSLGAKSLIAVAGWDYCIHLFDDSLKSICSIPFHRAGLTSVDMSSLGLASEDQISDETVRQRWNSRPRWLVAASRDSRISLWDVASIISS</sequence>
<evidence type="ECO:0000313" key="6">
    <source>
        <dbReference type="EMBL" id="KAJ1720723.1"/>
    </source>
</evidence>
<dbReference type="InterPro" id="IPR036322">
    <property type="entry name" value="WD40_repeat_dom_sf"/>
</dbReference>
<dbReference type="Pfam" id="PF00400">
    <property type="entry name" value="WD40"/>
    <property type="match status" value="3"/>
</dbReference>
<dbReference type="OrthoDB" id="7668193at2759"/>
<evidence type="ECO:0000313" key="7">
    <source>
        <dbReference type="Proteomes" id="UP001149813"/>
    </source>
</evidence>
<dbReference type="PANTHER" id="PTHR19854:SF1">
    <property type="entry name" value="GUANINE NUCLEOTIDE-BINDING PROTEIN SUBUNIT BETA-LIKE PROTEIN 1"/>
    <property type="match status" value="1"/>
</dbReference>
<dbReference type="InterPro" id="IPR001680">
    <property type="entry name" value="WD40_rpt"/>
</dbReference>
<evidence type="ECO:0000256" key="1">
    <source>
        <dbReference type="ARBA" id="ARBA00022574"/>
    </source>
</evidence>
<dbReference type="PANTHER" id="PTHR19854">
    <property type="entry name" value="TRANSDUCIN BETA-LIKE 3"/>
    <property type="match status" value="1"/>
</dbReference>
<dbReference type="SMART" id="SM00320">
    <property type="entry name" value="WD40"/>
    <property type="match status" value="5"/>
</dbReference>
<keyword evidence="1 5" id="KW-0853">WD repeat</keyword>
<proteinExistence type="inferred from homology"/>
<dbReference type="Gene3D" id="2.130.10.10">
    <property type="entry name" value="YVTN repeat-like/Quinoprotein amine dehydrogenase"/>
    <property type="match status" value="2"/>
</dbReference>
<dbReference type="SUPFAM" id="SSF50978">
    <property type="entry name" value="WD40 repeat-like"/>
    <property type="match status" value="1"/>
</dbReference>
<dbReference type="PRINTS" id="PR00320">
    <property type="entry name" value="GPROTEINBRPT"/>
</dbReference>
<evidence type="ECO:0000256" key="2">
    <source>
        <dbReference type="ARBA" id="ARBA00022737"/>
    </source>
</evidence>
<dbReference type="PROSITE" id="PS00678">
    <property type="entry name" value="WD_REPEATS_1"/>
    <property type="match status" value="2"/>
</dbReference>
<gene>
    <name evidence="6" type="primary">asa1</name>
    <name evidence="6" type="ORF">LPJ53_004683</name>
</gene>
<reference evidence="6" key="1">
    <citation type="submission" date="2022-07" db="EMBL/GenBank/DDBJ databases">
        <title>Phylogenomic reconstructions and comparative analyses of Kickxellomycotina fungi.</title>
        <authorList>
            <person name="Reynolds N.K."/>
            <person name="Stajich J.E."/>
            <person name="Barry K."/>
            <person name="Grigoriev I.V."/>
            <person name="Crous P."/>
            <person name="Smith M.E."/>
        </authorList>
    </citation>
    <scope>NUCLEOTIDE SEQUENCE</scope>
    <source>
        <strain evidence="6">NBRC 32514</strain>
    </source>
</reference>
<dbReference type="InterPro" id="IPR019775">
    <property type="entry name" value="WD40_repeat_CS"/>
</dbReference>
<accession>A0A9W7XXZ6</accession>
<evidence type="ECO:0000256" key="5">
    <source>
        <dbReference type="PROSITE-ProRule" id="PRU00221"/>
    </source>
</evidence>
<evidence type="ECO:0000256" key="4">
    <source>
        <dbReference type="ARBA" id="ARBA00040563"/>
    </source>
</evidence>
<dbReference type="InterPro" id="IPR020472">
    <property type="entry name" value="WD40_PAC1"/>
</dbReference>
<dbReference type="Proteomes" id="UP001149813">
    <property type="component" value="Unassembled WGS sequence"/>
</dbReference>
<dbReference type="AlphaFoldDB" id="A0A9W7XXZ6"/>
<comment type="caution">
    <text evidence="6">The sequence shown here is derived from an EMBL/GenBank/DDBJ whole genome shotgun (WGS) entry which is preliminary data.</text>
</comment>